<comment type="catalytic activity">
    <reaction evidence="6">
        <text>Couples ATP hydrolysis with the unwinding of duplex DNA by translocating in the 3'-5' direction.</text>
        <dbReference type="EC" id="5.6.2.4"/>
    </reaction>
</comment>
<evidence type="ECO:0000256" key="9">
    <source>
        <dbReference type="SAM" id="MobiDB-lite"/>
    </source>
</evidence>
<dbReference type="PROSITE" id="PS51217">
    <property type="entry name" value="UVRD_HELICASE_CTER"/>
    <property type="match status" value="1"/>
</dbReference>
<dbReference type="Proteomes" id="UP000001514">
    <property type="component" value="Unassembled WGS sequence"/>
</dbReference>
<evidence type="ECO:0000256" key="1">
    <source>
        <dbReference type="ARBA" id="ARBA00022741"/>
    </source>
</evidence>
<dbReference type="GO" id="GO:0000725">
    <property type="term" value="P:recombinational repair"/>
    <property type="evidence" value="ECO:0000318"/>
    <property type="project" value="GO_Central"/>
</dbReference>
<feature type="region of interest" description="Disordered" evidence="9">
    <location>
        <begin position="419"/>
        <end position="443"/>
    </location>
</feature>
<dbReference type="InterPro" id="IPR000212">
    <property type="entry name" value="DNA_helicase_UvrD/REP"/>
</dbReference>
<dbReference type="KEGG" id="smo:SELMODRAFT_431024"/>
<dbReference type="InterPro" id="IPR027417">
    <property type="entry name" value="P-loop_NTPase"/>
</dbReference>
<evidence type="ECO:0000256" key="5">
    <source>
        <dbReference type="ARBA" id="ARBA00023235"/>
    </source>
</evidence>
<feature type="compositionally biased region" description="Basic and acidic residues" evidence="9">
    <location>
        <begin position="584"/>
        <end position="593"/>
    </location>
</feature>
<dbReference type="EC" id="5.6.2.4" evidence="7"/>
<evidence type="ECO:0000259" key="10">
    <source>
        <dbReference type="PROSITE" id="PS51217"/>
    </source>
</evidence>
<dbReference type="SUPFAM" id="SSF52540">
    <property type="entry name" value="P-loop containing nucleoside triphosphate hydrolases"/>
    <property type="match status" value="1"/>
</dbReference>
<evidence type="ECO:0000256" key="2">
    <source>
        <dbReference type="ARBA" id="ARBA00022801"/>
    </source>
</evidence>
<dbReference type="Gene3D" id="3.40.50.300">
    <property type="entry name" value="P-loop containing nucleotide triphosphate hydrolases"/>
    <property type="match status" value="2"/>
</dbReference>
<comment type="catalytic activity">
    <reaction evidence="8">
        <text>ATP + H2O = ADP + phosphate + H(+)</text>
        <dbReference type="Rhea" id="RHEA:13065"/>
        <dbReference type="ChEBI" id="CHEBI:15377"/>
        <dbReference type="ChEBI" id="CHEBI:15378"/>
        <dbReference type="ChEBI" id="CHEBI:30616"/>
        <dbReference type="ChEBI" id="CHEBI:43474"/>
        <dbReference type="ChEBI" id="CHEBI:456216"/>
        <dbReference type="EC" id="5.6.2.4"/>
    </reaction>
</comment>
<evidence type="ECO:0000256" key="7">
    <source>
        <dbReference type="ARBA" id="ARBA00034808"/>
    </source>
</evidence>
<evidence type="ECO:0000256" key="6">
    <source>
        <dbReference type="ARBA" id="ARBA00034617"/>
    </source>
</evidence>
<dbReference type="Pfam" id="PF13361">
    <property type="entry name" value="UvrD_C"/>
    <property type="match status" value="1"/>
</dbReference>
<dbReference type="GO" id="GO:0005524">
    <property type="term" value="F:ATP binding"/>
    <property type="evidence" value="ECO:0007669"/>
    <property type="project" value="UniProtKB-KW"/>
</dbReference>
<feature type="region of interest" description="Disordered" evidence="9">
    <location>
        <begin position="307"/>
        <end position="326"/>
    </location>
</feature>
<keyword evidence="12" id="KW-1185">Reference proteome</keyword>
<dbReference type="Pfam" id="PF00580">
    <property type="entry name" value="UvrD-helicase"/>
    <property type="match status" value="1"/>
</dbReference>
<dbReference type="PANTHER" id="PTHR11070:SF61">
    <property type="entry name" value="DNA 3'-5' HELICASE"/>
    <property type="match status" value="1"/>
</dbReference>
<dbReference type="GO" id="GO:0005634">
    <property type="term" value="C:nucleus"/>
    <property type="evidence" value="ECO:0000318"/>
    <property type="project" value="GO_Central"/>
</dbReference>
<dbReference type="Gramene" id="EFJ06051">
    <property type="protein sequence ID" value="EFJ06051"/>
    <property type="gene ID" value="SELMODRAFT_431024"/>
</dbReference>
<keyword evidence="4" id="KW-0067">ATP-binding</keyword>
<dbReference type="InterPro" id="IPR014016">
    <property type="entry name" value="UvrD-like_ATP-bd"/>
</dbReference>
<proteinExistence type="predicted"/>
<dbReference type="GO" id="GO:0003677">
    <property type="term" value="F:DNA binding"/>
    <property type="evidence" value="ECO:0007669"/>
    <property type="project" value="InterPro"/>
</dbReference>
<feature type="region of interest" description="Disordered" evidence="9">
    <location>
        <begin position="584"/>
        <end position="603"/>
    </location>
</feature>
<dbReference type="AlphaFoldDB" id="D8TBA1"/>
<dbReference type="GO" id="GO:0016787">
    <property type="term" value="F:hydrolase activity"/>
    <property type="evidence" value="ECO:0007669"/>
    <property type="project" value="UniProtKB-KW"/>
</dbReference>
<protein>
    <recommendedName>
        <fullName evidence="7">DNA 3'-5' helicase</fullName>
        <ecNumber evidence="7">5.6.2.4</ecNumber>
    </recommendedName>
</protein>
<gene>
    <name evidence="11" type="ORF">SELMODRAFT_431024</name>
</gene>
<dbReference type="STRING" id="88036.D8TBA1"/>
<dbReference type="InParanoid" id="D8TBA1"/>
<feature type="domain" description="UvrD-like helicase C-terminal" evidence="10">
    <location>
        <begin position="60"/>
        <end position="374"/>
    </location>
</feature>
<dbReference type="InterPro" id="IPR014017">
    <property type="entry name" value="DNA_helicase_UvrD-like_C"/>
</dbReference>
<dbReference type="EMBL" id="GL377708">
    <property type="protein sequence ID" value="EFJ06051.1"/>
    <property type="molecule type" value="Genomic_DNA"/>
</dbReference>
<evidence type="ECO:0000256" key="4">
    <source>
        <dbReference type="ARBA" id="ARBA00022840"/>
    </source>
</evidence>
<keyword evidence="5" id="KW-0413">Isomerase</keyword>
<feature type="compositionally biased region" description="Basic and acidic residues" evidence="9">
    <location>
        <begin position="434"/>
        <end position="443"/>
    </location>
</feature>
<dbReference type="eggNOG" id="KOG2108">
    <property type="taxonomic scope" value="Eukaryota"/>
</dbReference>
<accession>D8TBA1</accession>
<evidence type="ECO:0000256" key="3">
    <source>
        <dbReference type="ARBA" id="ARBA00022806"/>
    </source>
</evidence>
<keyword evidence="2" id="KW-0378">Hydrolase</keyword>
<reference evidence="11 12" key="1">
    <citation type="journal article" date="2011" name="Science">
        <title>The Selaginella genome identifies genetic changes associated with the evolution of vascular plants.</title>
        <authorList>
            <person name="Banks J.A."/>
            <person name="Nishiyama T."/>
            <person name="Hasebe M."/>
            <person name="Bowman J.L."/>
            <person name="Gribskov M."/>
            <person name="dePamphilis C."/>
            <person name="Albert V.A."/>
            <person name="Aono N."/>
            <person name="Aoyama T."/>
            <person name="Ambrose B.A."/>
            <person name="Ashton N.W."/>
            <person name="Axtell M.J."/>
            <person name="Barker E."/>
            <person name="Barker M.S."/>
            <person name="Bennetzen J.L."/>
            <person name="Bonawitz N.D."/>
            <person name="Chapple C."/>
            <person name="Cheng C."/>
            <person name="Correa L.G."/>
            <person name="Dacre M."/>
            <person name="DeBarry J."/>
            <person name="Dreyer I."/>
            <person name="Elias M."/>
            <person name="Engstrom E.M."/>
            <person name="Estelle M."/>
            <person name="Feng L."/>
            <person name="Finet C."/>
            <person name="Floyd S.K."/>
            <person name="Frommer W.B."/>
            <person name="Fujita T."/>
            <person name="Gramzow L."/>
            <person name="Gutensohn M."/>
            <person name="Harholt J."/>
            <person name="Hattori M."/>
            <person name="Heyl A."/>
            <person name="Hirai T."/>
            <person name="Hiwatashi Y."/>
            <person name="Ishikawa M."/>
            <person name="Iwata M."/>
            <person name="Karol K.G."/>
            <person name="Koehler B."/>
            <person name="Kolukisaoglu U."/>
            <person name="Kubo M."/>
            <person name="Kurata T."/>
            <person name="Lalonde S."/>
            <person name="Li K."/>
            <person name="Li Y."/>
            <person name="Litt A."/>
            <person name="Lyons E."/>
            <person name="Manning G."/>
            <person name="Maruyama T."/>
            <person name="Michael T.P."/>
            <person name="Mikami K."/>
            <person name="Miyazaki S."/>
            <person name="Morinaga S."/>
            <person name="Murata T."/>
            <person name="Mueller-Roeber B."/>
            <person name="Nelson D.R."/>
            <person name="Obara M."/>
            <person name="Oguri Y."/>
            <person name="Olmstead R.G."/>
            <person name="Onodera N."/>
            <person name="Petersen B.L."/>
            <person name="Pils B."/>
            <person name="Prigge M."/>
            <person name="Rensing S.A."/>
            <person name="Riano-Pachon D.M."/>
            <person name="Roberts A.W."/>
            <person name="Sato Y."/>
            <person name="Scheller H.V."/>
            <person name="Schulz B."/>
            <person name="Schulz C."/>
            <person name="Shakirov E.V."/>
            <person name="Shibagaki N."/>
            <person name="Shinohara N."/>
            <person name="Shippen D.E."/>
            <person name="Soerensen I."/>
            <person name="Sotooka R."/>
            <person name="Sugimoto N."/>
            <person name="Sugita M."/>
            <person name="Sumikawa N."/>
            <person name="Tanurdzic M."/>
            <person name="Theissen G."/>
            <person name="Ulvskov P."/>
            <person name="Wakazuki S."/>
            <person name="Weng J.K."/>
            <person name="Willats W.W."/>
            <person name="Wipf D."/>
            <person name="Wolf P.G."/>
            <person name="Yang L."/>
            <person name="Zimmer A.D."/>
            <person name="Zhu Q."/>
            <person name="Mitros T."/>
            <person name="Hellsten U."/>
            <person name="Loque D."/>
            <person name="Otillar R."/>
            <person name="Salamov A."/>
            <person name="Schmutz J."/>
            <person name="Shapiro H."/>
            <person name="Lindquist E."/>
            <person name="Lucas S."/>
            <person name="Rokhsar D."/>
            <person name="Grigoriev I.V."/>
        </authorList>
    </citation>
    <scope>NUCLEOTIDE SEQUENCE [LARGE SCALE GENOMIC DNA]</scope>
</reference>
<sequence length="691" mass="76595">MTFTTAAATEMMDRVAAVVGKEASKELMISMFHSFCLQLCRSHAEKYECDAVQAFAASFSAREGHCGWVGYHQSCCSAKVVRMDNDFGEKTVVMECRNEEAQCTFVVDEILEMASVASDIKPVFANFAILYRQQVTGKIFQSAFRSRKIPFNMHGVAVYCKKVVKDVIALLWTSLGRSGTVFERRVFKALYRGDKTEKRKAVKYVAKNEICSFLEAAEIIFTAKVSGAFSIIDAWPRPCWTIFWMIFPRKLRSRAIPENGRRAKLAEARAKAEAEERQRQLREQAEAEANKALEEAKDAAALANELEEEGKELAKQEAQAVANPQKAKDKAKAAAASLEVLGAKMKDIGASISETSQNGLGGFFKRGTVAAEKEEESQEEEEEVKAKFGLGNLFKRSKATVSLHRKQRKFLLPKRRPQVTIATTASDEDEGSERDEQGPKLERKEEKLLAAMTQSGVRGIERARLWRDGGGVCALKNQPWPLSRLRRFKISLVVAAAATGEEVLIDALVGVGGRRRSASQEQLKHQQHQQVQEYAALLQSCVDGGNLLHRSIVAKDLEQHVSLWNCLVNIKWIESLIREKEAGMEEAGVREEPTSTTTTTQGHSVGAAVHFQRMLLQGLMHNEDFWPCVGIRFHTPCWGRIGALVAAGICCGGLPGDADIMEQDLNVRRNFFVANGDGLLKGVVDNAAENS</sequence>
<evidence type="ECO:0000313" key="11">
    <source>
        <dbReference type="EMBL" id="EFJ06051.1"/>
    </source>
</evidence>
<organism evidence="12">
    <name type="scientific">Selaginella moellendorffii</name>
    <name type="common">Spikemoss</name>
    <dbReference type="NCBI Taxonomy" id="88036"/>
    <lineage>
        <taxon>Eukaryota</taxon>
        <taxon>Viridiplantae</taxon>
        <taxon>Streptophyta</taxon>
        <taxon>Embryophyta</taxon>
        <taxon>Tracheophyta</taxon>
        <taxon>Lycopodiopsida</taxon>
        <taxon>Selaginellales</taxon>
        <taxon>Selaginellaceae</taxon>
        <taxon>Selaginella</taxon>
    </lineage>
</organism>
<keyword evidence="1" id="KW-0547">Nucleotide-binding</keyword>
<keyword evidence="3" id="KW-0347">Helicase</keyword>
<name>D8TBA1_SELML</name>
<dbReference type="GO" id="GO:0043138">
    <property type="term" value="F:3'-5' DNA helicase activity"/>
    <property type="evidence" value="ECO:0000318"/>
    <property type="project" value="GO_Central"/>
</dbReference>
<evidence type="ECO:0000313" key="12">
    <source>
        <dbReference type="Proteomes" id="UP000001514"/>
    </source>
</evidence>
<dbReference type="PANTHER" id="PTHR11070">
    <property type="entry name" value="UVRD / RECB / PCRA DNA HELICASE FAMILY MEMBER"/>
    <property type="match status" value="1"/>
</dbReference>
<evidence type="ECO:0000256" key="8">
    <source>
        <dbReference type="ARBA" id="ARBA00048988"/>
    </source>
</evidence>
<dbReference type="Gene3D" id="1.10.486.10">
    <property type="entry name" value="PCRA, domain 4"/>
    <property type="match status" value="1"/>
</dbReference>
<dbReference type="HOGENOM" id="CLU_398712_0_0_1"/>